<evidence type="ECO:0000256" key="6">
    <source>
        <dbReference type="ARBA" id="ARBA00022683"/>
    </source>
</evidence>
<dbReference type="SUPFAM" id="SSF52728">
    <property type="entry name" value="PTS IIb component"/>
    <property type="match status" value="1"/>
</dbReference>
<dbReference type="Pfam" id="PF03830">
    <property type="entry name" value="PTSIIB_sorb"/>
    <property type="match status" value="1"/>
</dbReference>
<keyword evidence="6" id="KW-0598">Phosphotransferase system</keyword>
<evidence type="ECO:0000256" key="1">
    <source>
        <dbReference type="ARBA" id="ARBA00004496"/>
    </source>
</evidence>
<dbReference type="InterPro" id="IPR036667">
    <property type="entry name" value="PTS_IIB_sorbose-sp_sf"/>
</dbReference>
<dbReference type="InterPro" id="IPR004720">
    <property type="entry name" value="PTS_IIB_sorbose-sp"/>
</dbReference>
<reference evidence="9 10" key="1">
    <citation type="submission" date="2016-10" db="EMBL/GenBank/DDBJ databases">
        <authorList>
            <person name="de Groot N.N."/>
        </authorList>
    </citation>
    <scope>NUCLEOTIDE SEQUENCE [LARGE SCALE GENOMIC DNA]</scope>
    <source>
        <strain evidence="9 10">DSM 13305</strain>
    </source>
</reference>
<dbReference type="Gene3D" id="3.40.35.10">
    <property type="entry name" value="Phosphotransferase system, sorbose subfamily IIB component"/>
    <property type="match status" value="1"/>
</dbReference>
<dbReference type="RefSeq" id="WP_091748041.1">
    <property type="nucleotide sequence ID" value="NZ_FODY01000015.1"/>
</dbReference>
<dbReference type="OrthoDB" id="9788818at2"/>
<evidence type="ECO:0000259" key="8">
    <source>
        <dbReference type="PROSITE" id="PS51101"/>
    </source>
</evidence>
<evidence type="ECO:0000256" key="2">
    <source>
        <dbReference type="ARBA" id="ARBA00022448"/>
    </source>
</evidence>
<dbReference type="GO" id="GO:0009401">
    <property type="term" value="P:phosphoenolpyruvate-dependent sugar phosphotransferase system"/>
    <property type="evidence" value="ECO:0007669"/>
    <property type="project" value="UniProtKB-KW"/>
</dbReference>
<dbReference type="Proteomes" id="UP000198847">
    <property type="component" value="Unassembled WGS sequence"/>
</dbReference>
<dbReference type="AlphaFoldDB" id="A0A1H8WE10"/>
<dbReference type="STRING" id="112903.SAMN04490178_11578"/>
<organism evidence="9 10">
    <name type="scientific">Propionispora vibrioides</name>
    <dbReference type="NCBI Taxonomy" id="112903"/>
    <lineage>
        <taxon>Bacteria</taxon>
        <taxon>Bacillati</taxon>
        <taxon>Bacillota</taxon>
        <taxon>Negativicutes</taxon>
        <taxon>Selenomonadales</taxon>
        <taxon>Sporomusaceae</taxon>
        <taxon>Propionispora</taxon>
    </lineage>
</organism>
<dbReference type="PROSITE" id="PS51101">
    <property type="entry name" value="PTS_EIIB_TYPE_4"/>
    <property type="match status" value="1"/>
</dbReference>
<keyword evidence="3" id="KW-0963">Cytoplasm</keyword>
<gene>
    <name evidence="9" type="ORF">SAMN04490178_11578</name>
</gene>
<evidence type="ECO:0000313" key="9">
    <source>
        <dbReference type="EMBL" id="SEP25861.1"/>
    </source>
</evidence>
<keyword evidence="7" id="KW-0418">Kinase</keyword>
<keyword evidence="5" id="KW-0808">Transferase</keyword>
<keyword evidence="4" id="KW-0762">Sugar transport</keyword>
<comment type="subcellular location">
    <subcellularLocation>
        <location evidence="1">Cytoplasm</location>
    </subcellularLocation>
</comment>
<name>A0A1H8WE10_9FIRM</name>
<dbReference type="EMBL" id="FODY01000015">
    <property type="protein sequence ID" value="SEP25861.1"/>
    <property type="molecule type" value="Genomic_DNA"/>
</dbReference>
<dbReference type="GO" id="GO:0008982">
    <property type="term" value="F:protein-N(PI)-phosphohistidine-sugar phosphotransferase activity"/>
    <property type="evidence" value="ECO:0007669"/>
    <property type="project" value="InterPro"/>
</dbReference>
<feature type="domain" description="PTS EIIB type-4" evidence="8">
    <location>
        <begin position="1"/>
        <end position="165"/>
    </location>
</feature>
<accession>A0A1H8WE10</accession>
<protein>
    <submittedName>
        <fullName evidence="9">PTS system, mannose-specific IIB component</fullName>
    </submittedName>
</protein>
<evidence type="ECO:0000256" key="7">
    <source>
        <dbReference type="ARBA" id="ARBA00022777"/>
    </source>
</evidence>
<keyword evidence="2" id="KW-0813">Transport</keyword>
<evidence type="ECO:0000313" key="10">
    <source>
        <dbReference type="Proteomes" id="UP000198847"/>
    </source>
</evidence>
<keyword evidence="10" id="KW-1185">Reference proteome</keyword>
<evidence type="ECO:0000256" key="4">
    <source>
        <dbReference type="ARBA" id="ARBA00022597"/>
    </source>
</evidence>
<dbReference type="GO" id="GO:0005737">
    <property type="term" value="C:cytoplasm"/>
    <property type="evidence" value="ECO:0007669"/>
    <property type="project" value="UniProtKB-SubCell"/>
</dbReference>
<evidence type="ECO:0000256" key="5">
    <source>
        <dbReference type="ARBA" id="ARBA00022679"/>
    </source>
</evidence>
<proteinExistence type="predicted"/>
<dbReference type="GO" id="GO:0016301">
    <property type="term" value="F:kinase activity"/>
    <property type="evidence" value="ECO:0007669"/>
    <property type="project" value="UniProtKB-KW"/>
</dbReference>
<evidence type="ECO:0000256" key="3">
    <source>
        <dbReference type="ARBA" id="ARBA00022490"/>
    </source>
</evidence>
<sequence length="167" mass="18212">MRNVVLARVDDRLIHGEVVTAWTPTMQGNRIMIVDDEVVKDAFNVRVVKALAPVGTKVIVYGVEKAAEKLMVPGVEGERIIILAKTPITFNRLVKAGVPLKEVNLGGAGIRGERQPFINNVALSPDEVLACEELKKAGVRVYYQLVPEQGVVEIDGALKKAKENFGL</sequence>